<dbReference type="STRING" id="396323.VH98_05150"/>
<dbReference type="OrthoDB" id="2514702at2"/>
<feature type="domain" description="Signal transduction histidine kinase internal region" evidence="2">
    <location>
        <begin position="191"/>
        <end position="268"/>
    </location>
</feature>
<gene>
    <name evidence="3" type="ORF">P255_02384</name>
</gene>
<evidence type="ECO:0000256" key="1">
    <source>
        <dbReference type="SAM" id="Phobius"/>
    </source>
</evidence>
<dbReference type="InterPro" id="IPR050640">
    <property type="entry name" value="Bact_2-comp_sensor_kinase"/>
</dbReference>
<keyword evidence="1" id="KW-0812">Transmembrane</keyword>
<feature type="transmembrane region" description="Helical" evidence="1">
    <location>
        <begin position="54"/>
        <end position="75"/>
    </location>
</feature>
<evidence type="ECO:0000259" key="2">
    <source>
        <dbReference type="Pfam" id="PF06580"/>
    </source>
</evidence>
<dbReference type="AlphaFoldDB" id="V2UKB0"/>
<dbReference type="RefSeq" id="WP_004902523.1">
    <property type="nucleotide sequence ID" value="NZ_BBTI01000005.1"/>
</dbReference>
<accession>V2UKB0</accession>
<keyword evidence="1" id="KW-1133">Transmembrane helix</keyword>
<dbReference type="Gene3D" id="3.30.565.10">
    <property type="entry name" value="Histidine kinase-like ATPase, C-terminal domain"/>
    <property type="match status" value="1"/>
</dbReference>
<organism evidence="3 4">
    <name type="scientific">Acinetobacter brisouii CIP 110357</name>
    <dbReference type="NCBI Taxonomy" id="1341683"/>
    <lineage>
        <taxon>Bacteria</taxon>
        <taxon>Pseudomonadati</taxon>
        <taxon>Pseudomonadota</taxon>
        <taxon>Gammaproteobacteria</taxon>
        <taxon>Moraxellales</taxon>
        <taxon>Moraxellaceae</taxon>
        <taxon>Acinetobacter</taxon>
    </lineage>
</organism>
<dbReference type="GO" id="GO:0016020">
    <property type="term" value="C:membrane"/>
    <property type="evidence" value="ECO:0007669"/>
    <property type="project" value="InterPro"/>
</dbReference>
<evidence type="ECO:0000313" key="3">
    <source>
        <dbReference type="EMBL" id="ESK50402.1"/>
    </source>
</evidence>
<dbReference type="PATRIC" id="fig|1341683.3.peg.2360"/>
<name>V2UKB0_9GAMM</name>
<feature type="transmembrane region" description="Helical" evidence="1">
    <location>
        <begin position="157"/>
        <end position="176"/>
    </location>
</feature>
<evidence type="ECO:0000313" key="4">
    <source>
        <dbReference type="Proteomes" id="UP000018418"/>
    </source>
</evidence>
<dbReference type="HOGENOM" id="CLU_020473_1_1_6"/>
<dbReference type="Pfam" id="PF06580">
    <property type="entry name" value="His_kinase"/>
    <property type="match status" value="1"/>
</dbReference>
<keyword evidence="4" id="KW-1185">Reference proteome</keyword>
<sequence length="380" mass="43905">MWSWRLSKIKSSITKAQQLADAQDHHSAQSSDALNNQSAYFFTKIGRWQHLIELFAASSILAVVLMLAEAGTWQAMNWGHVLQYLLYIYWVILVFIVVIQKIQPKLTHLNHVVVFTLAFILLQGTVLLTTIFLNALLLMVHFGWRQLGDWQQLFDHAGLHLSYGVLMGAFSLRYLYIRDQWIKQQHSELQARIQAMQARIQPHFLFNSLNSVVSLIAVDPDKAEEMLINLSRLFRVSLQELKLVSLAEELQICRQYIAIEQIRLRDRLQMDWRLPDIQSLQYIQIPVLSLQPLLENSIFHGVEKISSPCKISLLVEILNRQVNIVITNPYLQEQQGQRQGNGIALENVKQRLRAYYGDAAYIQCFAGQGIFTTILTYPYQ</sequence>
<dbReference type="InterPro" id="IPR036890">
    <property type="entry name" value="HATPase_C_sf"/>
</dbReference>
<dbReference type="Proteomes" id="UP000018418">
    <property type="component" value="Unassembled WGS sequence"/>
</dbReference>
<keyword evidence="1" id="KW-0472">Membrane</keyword>
<proteinExistence type="predicted"/>
<reference evidence="3 4" key="1">
    <citation type="submission" date="2013-10" db="EMBL/GenBank/DDBJ databases">
        <title>The Genome Sequence of Acinetobacter brisouii CIP 110357.</title>
        <authorList>
            <consortium name="The Broad Institute Genomics Platform"/>
            <consortium name="The Broad Institute Genome Sequencing Center for Infectious Disease"/>
            <person name="Cerqueira G."/>
            <person name="Feldgarden M."/>
            <person name="Courvalin P."/>
            <person name="Grillot-Courvalin C."/>
            <person name="Clermont D."/>
            <person name="Rocha E."/>
            <person name="Yoon E.-J."/>
            <person name="Nemec A."/>
            <person name="Young S.K."/>
            <person name="Zeng Q."/>
            <person name="Gargeya S."/>
            <person name="Fitzgerald M."/>
            <person name="Abouelleil A."/>
            <person name="Alvarado L."/>
            <person name="Berlin A.M."/>
            <person name="Chapman S.B."/>
            <person name="Gainer-Dewar J."/>
            <person name="Goldberg J."/>
            <person name="Gnerre S."/>
            <person name="Griggs A."/>
            <person name="Gujja S."/>
            <person name="Hansen M."/>
            <person name="Howarth C."/>
            <person name="Imamovic A."/>
            <person name="Ireland A."/>
            <person name="Larimer J."/>
            <person name="McCowan C."/>
            <person name="Murphy C."/>
            <person name="Pearson M."/>
            <person name="Poon T.W."/>
            <person name="Priest M."/>
            <person name="Roberts A."/>
            <person name="Saif S."/>
            <person name="Shea T."/>
            <person name="Sykes S."/>
            <person name="Wortman J."/>
            <person name="Nusbaum C."/>
            <person name="Birren B."/>
        </authorList>
    </citation>
    <scope>NUCLEOTIDE SEQUENCE [LARGE SCALE GENOMIC DNA]</scope>
    <source>
        <strain evidence="3 4">CIP 110357</strain>
    </source>
</reference>
<feature type="transmembrane region" description="Helical" evidence="1">
    <location>
        <begin position="112"/>
        <end position="137"/>
    </location>
</feature>
<dbReference type="EMBL" id="AYEU01000007">
    <property type="protein sequence ID" value="ESK50402.1"/>
    <property type="molecule type" value="Genomic_DNA"/>
</dbReference>
<dbReference type="PANTHER" id="PTHR34220">
    <property type="entry name" value="SENSOR HISTIDINE KINASE YPDA"/>
    <property type="match status" value="1"/>
</dbReference>
<dbReference type="PANTHER" id="PTHR34220:SF7">
    <property type="entry name" value="SENSOR HISTIDINE KINASE YPDA"/>
    <property type="match status" value="1"/>
</dbReference>
<feature type="transmembrane region" description="Helical" evidence="1">
    <location>
        <begin position="81"/>
        <end position="100"/>
    </location>
</feature>
<dbReference type="GO" id="GO:0000155">
    <property type="term" value="F:phosphorelay sensor kinase activity"/>
    <property type="evidence" value="ECO:0007669"/>
    <property type="project" value="InterPro"/>
</dbReference>
<dbReference type="InterPro" id="IPR010559">
    <property type="entry name" value="Sig_transdc_His_kin_internal"/>
</dbReference>
<protein>
    <recommendedName>
        <fullName evidence="2">Signal transduction histidine kinase internal region domain-containing protein</fullName>
    </recommendedName>
</protein>
<comment type="caution">
    <text evidence="3">The sequence shown here is derived from an EMBL/GenBank/DDBJ whole genome shotgun (WGS) entry which is preliminary data.</text>
</comment>